<reference evidence="1" key="1">
    <citation type="journal article" date="2012" name="Science">
        <title>Fermentation, hydrogen, and sulfur metabolism in multiple uncultivated bacterial phyla.</title>
        <authorList>
            <person name="Wrighton K.C."/>
            <person name="Thomas B.C."/>
            <person name="Sharon I."/>
            <person name="Miller C.S."/>
            <person name="Castelle C.J."/>
            <person name="VerBerkmoes N.C."/>
            <person name="Wilkins M.J."/>
            <person name="Hettich R.L."/>
            <person name="Lipton M.S."/>
            <person name="Williams K.H."/>
            <person name="Long P.E."/>
            <person name="Banfield J.F."/>
        </authorList>
    </citation>
    <scope>NUCLEOTIDE SEQUENCE [LARGE SCALE GENOMIC DNA]</scope>
</reference>
<organism evidence="1">
    <name type="scientific">uncultured bacterium</name>
    <name type="common">gcode 4</name>
    <dbReference type="NCBI Taxonomy" id="1234023"/>
    <lineage>
        <taxon>Bacteria</taxon>
        <taxon>environmental samples</taxon>
    </lineage>
</organism>
<comment type="caution">
    <text evidence="1">The sequence shown here is derived from an EMBL/GenBank/DDBJ whole genome shotgun (WGS) entry which is preliminary data.</text>
</comment>
<sequence>MKNNLIITSVFEDNAFIPALYSCQWKNINPEIRIWNIPDWTESLALIMDDPDAPMGTFVHWVVWNIPVGNIPEASSGSWEYREWINSSWKSFYSGPCPPVWHWVHHYHFKVFALDSIIVLNQKIDKERLLKEIGRHILSEWELVWLFERK</sequence>
<dbReference type="CDD" id="cd00865">
    <property type="entry name" value="PEBP_bact_arch"/>
    <property type="match status" value="1"/>
</dbReference>
<dbReference type="PANTHER" id="PTHR30289">
    <property type="entry name" value="UNCHARACTERIZED PROTEIN YBCL-RELATED"/>
    <property type="match status" value="1"/>
</dbReference>
<dbReference type="SUPFAM" id="SSF49777">
    <property type="entry name" value="PEBP-like"/>
    <property type="match status" value="1"/>
</dbReference>
<dbReference type="Gene3D" id="3.90.280.10">
    <property type="entry name" value="PEBP-like"/>
    <property type="match status" value="1"/>
</dbReference>
<dbReference type="AlphaFoldDB" id="K2FY95"/>
<dbReference type="InterPro" id="IPR008914">
    <property type="entry name" value="PEBP"/>
</dbReference>
<dbReference type="EMBL" id="AMFJ01000399">
    <property type="protein sequence ID" value="EKE27933.1"/>
    <property type="molecule type" value="Genomic_DNA"/>
</dbReference>
<dbReference type="NCBIfam" id="TIGR00481">
    <property type="entry name" value="YbhB/YbcL family Raf kinase inhibitor-like protein"/>
    <property type="match status" value="1"/>
</dbReference>
<dbReference type="Pfam" id="PF01161">
    <property type="entry name" value="PBP"/>
    <property type="match status" value="1"/>
</dbReference>
<dbReference type="InterPro" id="IPR005247">
    <property type="entry name" value="YbhB_YbcL/LppC-like"/>
</dbReference>
<evidence type="ECO:0008006" key="2">
    <source>
        <dbReference type="Google" id="ProtNLM"/>
    </source>
</evidence>
<gene>
    <name evidence="1" type="ORF">ACD_3C00125G0007</name>
</gene>
<name>K2FY95_9BACT</name>
<dbReference type="PANTHER" id="PTHR30289:SF1">
    <property type="entry name" value="PEBP (PHOSPHATIDYLETHANOLAMINE-BINDING PROTEIN) FAMILY PROTEIN"/>
    <property type="match status" value="1"/>
</dbReference>
<accession>K2FY95</accession>
<proteinExistence type="predicted"/>
<evidence type="ECO:0000313" key="1">
    <source>
        <dbReference type="EMBL" id="EKE27933.1"/>
    </source>
</evidence>
<dbReference type="InterPro" id="IPR036610">
    <property type="entry name" value="PEBP-like_sf"/>
</dbReference>
<protein>
    <recommendedName>
        <fullName evidence="2">Phospholipid-binding protein</fullName>
    </recommendedName>
</protein>